<protein>
    <submittedName>
        <fullName evidence="11">Oligopeptide transporter</fullName>
    </submittedName>
</protein>
<feature type="transmembrane region" description="Helical" evidence="10">
    <location>
        <begin position="530"/>
        <end position="552"/>
    </location>
</feature>
<evidence type="ECO:0000256" key="5">
    <source>
        <dbReference type="ARBA" id="ARBA00022856"/>
    </source>
</evidence>
<accession>A0AAV8G2I2</accession>
<comment type="subcellular location">
    <subcellularLocation>
        <location evidence="1">Membrane</location>
        <topology evidence="1">Multi-pass membrane protein</topology>
    </subcellularLocation>
</comment>
<sequence length="671" mass="75525">MGETAQEIAMEPGNEGEEDNSPVEQVRMTVLTTDDPTLPVWTFRMWVIGIFSCALMSFLNQFFSYRTEPLIITSITVQVASLPAGRLLANILPEKKFRLPGFGDRLFSLNPGPFNIKEHVLISIFANAGYAFGNGSAYAVGIVNIIKAFYHRRISFFAGWLLIITTQVLGYGWAGLMRKYVVEPAHMWWPSTLVQVSLFRALHEKEENRMSRSKFFLITLICSFTWYTIPGYFFPTLTSISWLCYIFKHSVTAQQLGSGMKGLGLGAFSLDWSAVSSFLFSPLISPFFAIANIFVGFFLFMYVAIPVTYWGLDLYSAKKYPIFSSHLFTGNGTKYDISAIVNQNFELDKAAYAQQGRIHLSTFFALSYGLSFATIAATITHVGFFYGSEIYERFRASYKGKPDIHTRLMKKYEDIPAWWFYFLLALTIVISLVLCTILKHQVQLPWWGLLFACAMAFVFTLPISIITATTNQTPGLNVITEYSMGLIYPGRPIANVCFKVYGYMSMAQAVSFLADFKLGHYMKIPPKSMFIVQFVGTMLAGTVNIGVAWWLLTTIENICDTDKLSPNSPWTCPGDRVFFDASVIWGLVGPKRIFGSEGTNGALNWFFIIGAIGPIIVWLFHKTFPSQSWIPLINLPVLIGATAYMPPATALNYNMWVAVGTVFNFFVYRSH</sequence>
<feature type="transmembrane region" description="Helical" evidence="10">
    <location>
        <begin position="602"/>
        <end position="621"/>
    </location>
</feature>
<feature type="transmembrane region" description="Helical" evidence="10">
    <location>
        <begin position="287"/>
        <end position="312"/>
    </location>
</feature>
<dbReference type="AlphaFoldDB" id="A0AAV8G2I2"/>
<dbReference type="InterPro" id="IPR004648">
    <property type="entry name" value="Oligpept_transpt"/>
</dbReference>
<feature type="transmembrane region" description="Helical" evidence="10">
    <location>
        <begin position="418"/>
        <end position="437"/>
    </location>
</feature>
<dbReference type="NCBIfam" id="TIGR00727">
    <property type="entry name" value="ISP4_OPT"/>
    <property type="match status" value="1"/>
</dbReference>
<feature type="transmembrane region" description="Helical" evidence="10">
    <location>
        <begin position="120"/>
        <end position="142"/>
    </location>
</feature>
<keyword evidence="4 10" id="KW-0812">Transmembrane</keyword>
<evidence type="ECO:0000256" key="3">
    <source>
        <dbReference type="ARBA" id="ARBA00022448"/>
    </source>
</evidence>
<dbReference type="InterPro" id="IPR004813">
    <property type="entry name" value="OPT"/>
</dbReference>
<evidence type="ECO:0000256" key="9">
    <source>
        <dbReference type="SAM" id="MobiDB-lite"/>
    </source>
</evidence>
<evidence type="ECO:0000256" key="6">
    <source>
        <dbReference type="ARBA" id="ARBA00022927"/>
    </source>
</evidence>
<dbReference type="PANTHER" id="PTHR22601">
    <property type="entry name" value="ISP4 LIKE PROTEIN"/>
    <property type="match status" value="1"/>
</dbReference>
<evidence type="ECO:0000256" key="1">
    <source>
        <dbReference type="ARBA" id="ARBA00004141"/>
    </source>
</evidence>
<evidence type="ECO:0000256" key="2">
    <source>
        <dbReference type="ARBA" id="ARBA00005484"/>
    </source>
</evidence>
<evidence type="ECO:0000256" key="8">
    <source>
        <dbReference type="ARBA" id="ARBA00023136"/>
    </source>
</evidence>
<feature type="transmembrane region" description="Helical" evidence="10">
    <location>
        <begin position="651"/>
        <end position="668"/>
    </location>
</feature>
<feature type="transmembrane region" description="Helical" evidence="10">
    <location>
        <begin position="444"/>
        <end position="466"/>
    </location>
</feature>
<dbReference type="GO" id="GO:0035673">
    <property type="term" value="F:oligopeptide transmembrane transporter activity"/>
    <property type="evidence" value="ECO:0007669"/>
    <property type="project" value="InterPro"/>
</dbReference>
<evidence type="ECO:0000313" key="11">
    <source>
        <dbReference type="EMBL" id="KAJ4799924.1"/>
    </source>
</evidence>
<gene>
    <name evidence="11" type="ORF">LUZ62_051170</name>
</gene>
<dbReference type="Proteomes" id="UP001140206">
    <property type="component" value="Chromosome 2"/>
</dbReference>
<feature type="region of interest" description="Disordered" evidence="9">
    <location>
        <begin position="1"/>
        <end position="22"/>
    </location>
</feature>
<keyword evidence="8 10" id="KW-0472">Membrane</keyword>
<proteinExistence type="inferred from homology"/>
<feature type="transmembrane region" description="Helical" evidence="10">
    <location>
        <begin position="154"/>
        <end position="174"/>
    </location>
</feature>
<dbReference type="EMBL" id="JAMFTS010000002">
    <property type="protein sequence ID" value="KAJ4799924.1"/>
    <property type="molecule type" value="Genomic_DNA"/>
</dbReference>
<organism evidence="11 12">
    <name type="scientific">Rhynchospora pubera</name>
    <dbReference type="NCBI Taxonomy" id="906938"/>
    <lineage>
        <taxon>Eukaryota</taxon>
        <taxon>Viridiplantae</taxon>
        <taxon>Streptophyta</taxon>
        <taxon>Embryophyta</taxon>
        <taxon>Tracheophyta</taxon>
        <taxon>Spermatophyta</taxon>
        <taxon>Magnoliopsida</taxon>
        <taxon>Liliopsida</taxon>
        <taxon>Poales</taxon>
        <taxon>Cyperaceae</taxon>
        <taxon>Cyperoideae</taxon>
        <taxon>Rhynchosporeae</taxon>
        <taxon>Rhynchospora</taxon>
    </lineage>
</organism>
<evidence type="ECO:0000256" key="4">
    <source>
        <dbReference type="ARBA" id="ARBA00022692"/>
    </source>
</evidence>
<comment type="similarity">
    <text evidence="2">Belongs to the oligopeptide OPT transporter (TC 2.A.67.1) family.</text>
</comment>
<keyword evidence="12" id="KW-1185">Reference proteome</keyword>
<feature type="transmembrane region" description="Helical" evidence="10">
    <location>
        <begin position="70"/>
        <end position="89"/>
    </location>
</feature>
<dbReference type="NCBIfam" id="TIGR00728">
    <property type="entry name" value="OPT_sfam"/>
    <property type="match status" value="1"/>
</dbReference>
<feature type="transmembrane region" description="Helical" evidence="10">
    <location>
        <begin position="363"/>
        <end position="386"/>
    </location>
</feature>
<dbReference type="Pfam" id="PF03169">
    <property type="entry name" value="OPT"/>
    <property type="match status" value="1"/>
</dbReference>
<dbReference type="GO" id="GO:0016020">
    <property type="term" value="C:membrane"/>
    <property type="evidence" value="ECO:0007669"/>
    <property type="project" value="UniProtKB-SubCell"/>
</dbReference>
<reference evidence="11" key="1">
    <citation type="submission" date="2022-08" db="EMBL/GenBank/DDBJ databases">
        <authorList>
            <person name="Marques A."/>
        </authorList>
    </citation>
    <scope>NUCLEOTIDE SEQUENCE</scope>
    <source>
        <strain evidence="11">RhyPub2mFocal</strain>
        <tissue evidence="11">Leaves</tissue>
    </source>
</reference>
<feature type="transmembrane region" description="Helical" evidence="10">
    <location>
        <begin position="43"/>
        <end position="63"/>
    </location>
</feature>
<keyword evidence="7 10" id="KW-1133">Transmembrane helix</keyword>
<keyword evidence="5" id="KW-0571">Peptide transport</keyword>
<dbReference type="GO" id="GO:0015031">
    <property type="term" value="P:protein transport"/>
    <property type="evidence" value="ECO:0007669"/>
    <property type="project" value="UniProtKB-KW"/>
</dbReference>
<feature type="transmembrane region" description="Helical" evidence="10">
    <location>
        <begin position="186"/>
        <end position="203"/>
    </location>
</feature>
<feature type="transmembrane region" description="Helical" evidence="10">
    <location>
        <begin position="215"/>
        <end position="233"/>
    </location>
</feature>
<evidence type="ECO:0000256" key="7">
    <source>
        <dbReference type="ARBA" id="ARBA00022989"/>
    </source>
</evidence>
<keyword evidence="6" id="KW-0653">Protein transport</keyword>
<evidence type="ECO:0000313" key="12">
    <source>
        <dbReference type="Proteomes" id="UP001140206"/>
    </source>
</evidence>
<name>A0AAV8G2I2_9POAL</name>
<evidence type="ECO:0000256" key="10">
    <source>
        <dbReference type="SAM" id="Phobius"/>
    </source>
</evidence>
<comment type="caution">
    <text evidence="11">The sequence shown here is derived from an EMBL/GenBank/DDBJ whole genome shotgun (WGS) entry which is preliminary data.</text>
</comment>
<keyword evidence="3" id="KW-0813">Transport</keyword>